<dbReference type="Proteomes" id="UP001597512">
    <property type="component" value="Unassembled WGS sequence"/>
</dbReference>
<feature type="chain" id="PRO_5047266852" description="CUB domain-containing protein" evidence="2">
    <location>
        <begin position="26"/>
        <end position="313"/>
    </location>
</feature>
<dbReference type="PROSITE" id="PS01180">
    <property type="entry name" value="CUB"/>
    <property type="match status" value="1"/>
</dbReference>
<evidence type="ECO:0000313" key="4">
    <source>
        <dbReference type="EMBL" id="MFD2935490.1"/>
    </source>
</evidence>
<reference evidence="5" key="1">
    <citation type="journal article" date="2019" name="Int. J. Syst. Evol. Microbiol.">
        <title>The Global Catalogue of Microorganisms (GCM) 10K type strain sequencing project: providing services to taxonomists for standard genome sequencing and annotation.</title>
        <authorList>
            <consortium name="The Broad Institute Genomics Platform"/>
            <consortium name="The Broad Institute Genome Sequencing Center for Infectious Disease"/>
            <person name="Wu L."/>
            <person name="Ma J."/>
        </authorList>
    </citation>
    <scope>NUCLEOTIDE SEQUENCE [LARGE SCALE GENOMIC DNA]</scope>
    <source>
        <strain evidence="5">KCTC 52490</strain>
    </source>
</reference>
<evidence type="ECO:0000256" key="1">
    <source>
        <dbReference type="ARBA" id="ARBA00023157"/>
    </source>
</evidence>
<dbReference type="Gene3D" id="2.60.120.290">
    <property type="entry name" value="Spermadhesin, CUB domain"/>
    <property type="match status" value="1"/>
</dbReference>
<dbReference type="SUPFAM" id="SSF49854">
    <property type="entry name" value="Spermadhesin, CUB domain"/>
    <property type="match status" value="1"/>
</dbReference>
<keyword evidence="5" id="KW-1185">Reference proteome</keyword>
<evidence type="ECO:0000313" key="5">
    <source>
        <dbReference type="Proteomes" id="UP001597512"/>
    </source>
</evidence>
<dbReference type="RefSeq" id="WP_381503472.1">
    <property type="nucleotide sequence ID" value="NZ_JBHUOM010000018.1"/>
</dbReference>
<feature type="signal peptide" evidence="2">
    <location>
        <begin position="1"/>
        <end position="25"/>
    </location>
</feature>
<gene>
    <name evidence="4" type="ORF">ACFS25_17035</name>
</gene>
<comment type="caution">
    <text evidence="4">The sequence shown here is derived from an EMBL/GenBank/DDBJ whole genome shotgun (WGS) entry which is preliminary data.</text>
</comment>
<sequence>MMMNRIPFFLTLLGLCLSLSTASYAQVGINAPAGVSPTQDVEIYTRNGFLVQQQYTRTTADPAAYTATMSCPTSPSLTALAGTLKDPSGDANYTAGTGYNCSASISTGNGTVRGLEIIFTDLNTDPVNSTVVITDIHGNSQQFSGSTLPGRMVIPFTSLNAPDPIALGSGIVIRFQTNSSVSFGRGFSLQWRALLFNPTTPTTSIAISNAMQFDVNAGSFKAGHNNTASGVYSTATGSKNTASGDYSTAMWSSISTNSKRGAFMIGDSDPLTQGTTLSSVTDQFVGRFLNGYYLMTCGDLNPGGETTVPCVLA</sequence>
<protein>
    <recommendedName>
        <fullName evidence="3">CUB domain-containing protein</fullName>
    </recommendedName>
</protein>
<proteinExistence type="predicted"/>
<evidence type="ECO:0000256" key="2">
    <source>
        <dbReference type="SAM" id="SignalP"/>
    </source>
</evidence>
<dbReference type="InterPro" id="IPR035914">
    <property type="entry name" value="Sperma_CUB_dom_sf"/>
</dbReference>
<dbReference type="Gene3D" id="2.150.10.10">
    <property type="entry name" value="Serralysin-like metalloprotease, C-terminal"/>
    <property type="match status" value="1"/>
</dbReference>
<dbReference type="InterPro" id="IPR000859">
    <property type="entry name" value="CUB_dom"/>
</dbReference>
<dbReference type="InterPro" id="IPR011049">
    <property type="entry name" value="Serralysin-like_metalloprot_C"/>
</dbReference>
<accession>A0ABW6AJ84</accession>
<dbReference type="EMBL" id="JBHUOM010000018">
    <property type="protein sequence ID" value="MFD2935490.1"/>
    <property type="molecule type" value="Genomic_DNA"/>
</dbReference>
<organism evidence="4 5">
    <name type="scientific">Spirosoma flavum</name>
    <dbReference type="NCBI Taxonomy" id="2048557"/>
    <lineage>
        <taxon>Bacteria</taxon>
        <taxon>Pseudomonadati</taxon>
        <taxon>Bacteroidota</taxon>
        <taxon>Cytophagia</taxon>
        <taxon>Cytophagales</taxon>
        <taxon>Cytophagaceae</taxon>
        <taxon>Spirosoma</taxon>
    </lineage>
</organism>
<keyword evidence="2" id="KW-0732">Signal</keyword>
<keyword evidence="1" id="KW-1015">Disulfide bond</keyword>
<feature type="domain" description="CUB" evidence="3">
    <location>
        <begin position="71"/>
        <end position="194"/>
    </location>
</feature>
<evidence type="ECO:0000259" key="3">
    <source>
        <dbReference type="PROSITE" id="PS01180"/>
    </source>
</evidence>
<name>A0ABW6AJ84_9BACT</name>